<dbReference type="Proteomes" id="UP001497497">
    <property type="component" value="Unassembled WGS sequence"/>
</dbReference>
<feature type="region of interest" description="Disordered" evidence="5">
    <location>
        <begin position="1"/>
        <end position="35"/>
    </location>
</feature>
<comment type="caution">
    <text evidence="7">The sequence shown here is derived from an EMBL/GenBank/DDBJ whole genome shotgun (WGS) entry which is preliminary data.</text>
</comment>
<evidence type="ECO:0000313" key="7">
    <source>
        <dbReference type="EMBL" id="CAL1529156.1"/>
    </source>
</evidence>
<feature type="non-terminal residue" evidence="7">
    <location>
        <position position="572"/>
    </location>
</feature>
<keyword evidence="3" id="KW-1133">Transmembrane helix</keyword>
<gene>
    <name evidence="7" type="ORF">GSLYS_00003311001</name>
</gene>
<dbReference type="Pfam" id="PF25508">
    <property type="entry name" value="TRPM2"/>
    <property type="match status" value="1"/>
</dbReference>
<evidence type="ECO:0000256" key="1">
    <source>
        <dbReference type="ARBA" id="ARBA00004141"/>
    </source>
</evidence>
<dbReference type="AlphaFoldDB" id="A0AAV2H623"/>
<keyword evidence="4" id="KW-0472">Membrane</keyword>
<dbReference type="EMBL" id="CAXITT010000043">
    <property type="protein sequence ID" value="CAL1529156.1"/>
    <property type="molecule type" value="Genomic_DNA"/>
</dbReference>
<feature type="compositionally biased region" description="Basic and acidic residues" evidence="5">
    <location>
        <begin position="20"/>
        <end position="30"/>
    </location>
</feature>
<dbReference type="InterPro" id="IPR050927">
    <property type="entry name" value="TRPM"/>
</dbReference>
<feature type="domain" description="TRPM-like" evidence="6">
    <location>
        <begin position="449"/>
        <end position="557"/>
    </location>
</feature>
<evidence type="ECO:0000259" key="6">
    <source>
        <dbReference type="Pfam" id="PF25508"/>
    </source>
</evidence>
<accession>A0AAV2H623</accession>
<evidence type="ECO:0000256" key="2">
    <source>
        <dbReference type="ARBA" id="ARBA00022692"/>
    </source>
</evidence>
<reference evidence="7 8" key="1">
    <citation type="submission" date="2024-04" db="EMBL/GenBank/DDBJ databases">
        <authorList>
            <consortium name="Genoscope - CEA"/>
            <person name="William W."/>
        </authorList>
    </citation>
    <scope>NUCLEOTIDE SEQUENCE [LARGE SCALE GENOMIC DNA]</scope>
</reference>
<dbReference type="PANTHER" id="PTHR13800">
    <property type="entry name" value="TRANSIENT RECEPTOR POTENTIAL CATION CHANNEL, SUBFAMILY M, MEMBER 6"/>
    <property type="match status" value="1"/>
</dbReference>
<evidence type="ECO:0000256" key="4">
    <source>
        <dbReference type="ARBA" id="ARBA00023136"/>
    </source>
</evidence>
<keyword evidence="8" id="KW-1185">Reference proteome</keyword>
<evidence type="ECO:0000313" key="8">
    <source>
        <dbReference type="Proteomes" id="UP001497497"/>
    </source>
</evidence>
<organism evidence="7 8">
    <name type="scientific">Lymnaea stagnalis</name>
    <name type="common">Great pond snail</name>
    <name type="synonym">Helix stagnalis</name>
    <dbReference type="NCBI Taxonomy" id="6523"/>
    <lineage>
        <taxon>Eukaryota</taxon>
        <taxon>Metazoa</taxon>
        <taxon>Spiralia</taxon>
        <taxon>Lophotrochozoa</taxon>
        <taxon>Mollusca</taxon>
        <taxon>Gastropoda</taxon>
        <taxon>Heterobranchia</taxon>
        <taxon>Euthyneura</taxon>
        <taxon>Panpulmonata</taxon>
        <taxon>Hygrophila</taxon>
        <taxon>Lymnaeoidea</taxon>
        <taxon>Lymnaeidae</taxon>
        <taxon>Lymnaea</taxon>
    </lineage>
</organism>
<sequence length="572" mass="64821">MDEQLNGKPALPNDLGNVLENRRSRLERSKSNTSGMTEISINEINLNAPHDDSVPGPPKYIPKTEWQFELVRLNKLETADNIKKGASKEPRDFNQRFQTVEEKIKAVNTDNNKKNSKLKYTRLVVWLIGSEKNNTLKNPYGRRFIQTLLDTIFESESLLIVEGDTQFVQDMKEFLDDPRFGAIKNKMNVFSWQNNSSTETGPLISPKPPIITGTSGPNIFQCAIIVEDGRKQLGENFKNISVGIPDEVPEIIIKQVGKISDTSENKNTPKEWYIDLKQNKTSFNIGKQIFDVLDKDEFDSTLITDLYLLCIHLNHLEHGLPVKFGHTTPVAADNTNSKDWIKNAVMTAIRLYRQSFITHMCLNGLTLTEIVTECFIVELFSTEPWSSKIQIKKKASGASKIGPDMKPTAIFEVAEIEKHFQLELKKIIGDWFPETLKKHSKTGAPLYEMADLLFIDAILEKKLEPSIVYWTYIRHPISAALIAYGVFKNMKGSDNSPAIVLQESMITYQKLAIDAINNSYGKSKSSTFQLLVQKISEWGNARCIEIALATGNEQFLSETPAIDLCEHLWFEK</sequence>
<name>A0AAV2H623_LYMST</name>
<evidence type="ECO:0000256" key="3">
    <source>
        <dbReference type="ARBA" id="ARBA00022989"/>
    </source>
</evidence>
<dbReference type="GO" id="GO:0005886">
    <property type="term" value="C:plasma membrane"/>
    <property type="evidence" value="ECO:0007669"/>
    <property type="project" value="TreeGrafter"/>
</dbReference>
<proteinExistence type="predicted"/>
<dbReference type="GO" id="GO:0099604">
    <property type="term" value="F:ligand-gated calcium channel activity"/>
    <property type="evidence" value="ECO:0007669"/>
    <property type="project" value="TreeGrafter"/>
</dbReference>
<dbReference type="PANTHER" id="PTHR13800:SF12">
    <property type="entry name" value="TRANSIENT RECEPTOR POTENTIAL CATION CHANNEL SUBFAMILY M MEMBER-LIKE 2"/>
    <property type="match status" value="1"/>
</dbReference>
<evidence type="ECO:0000256" key="5">
    <source>
        <dbReference type="SAM" id="MobiDB-lite"/>
    </source>
</evidence>
<comment type="subcellular location">
    <subcellularLocation>
        <location evidence="1">Membrane</location>
        <topology evidence="1">Multi-pass membrane protein</topology>
    </subcellularLocation>
</comment>
<keyword evidence="2" id="KW-0812">Transmembrane</keyword>
<dbReference type="InterPro" id="IPR057366">
    <property type="entry name" value="TRPM-like"/>
</dbReference>
<protein>
    <recommendedName>
        <fullName evidence="6">TRPM-like domain-containing protein</fullName>
    </recommendedName>
</protein>